<comment type="caution">
    <text evidence="1">The sequence shown here is derived from an EMBL/GenBank/DDBJ whole genome shotgun (WGS) entry which is preliminary data.</text>
</comment>
<organism evidence="1 2">
    <name type="scientific">Photobacterium sanguinicancri</name>
    <dbReference type="NCBI Taxonomy" id="875932"/>
    <lineage>
        <taxon>Bacteria</taxon>
        <taxon>Pseudomonadati</taxon>
        <taxon>Pseudomonadota</taxon>
        <taxon>Gammaproteobacteria</taxon>
        <taxon>Vibrionales</taxon>
        <taxon>Vibrionaceae</taxon>
        <taxon>Photobacterium</taxon>
    </lineage>
</organism>
<proteinExistence type="predicted"/>
<evidence type="ECO:0000313" key="2">
    <source>
        <dbReference type="Proteomes" id="UP000215999"/>
    </source>
</evidence>
<keyword evidence="2" id="KW-1185">Reference proteome</keyword>
<dbReference type="Proteomes" id="UP000215999">
    <property type="component" value="Unassembled WGS sequence"/>
</dbReference>
<reference evidence="1 2" key="1">
    <citation type="journal article" date="2016" name="Antonie Van Leeuwenhoek">
        <title>Photobacterium sanguinicancri sp. nov. isolated from marine animals.</title>
        <authorList>
            <person name="Gomez-Gil B."/>
            <person name="Roque A."/>
            <person name="Rotllant G."/>
            <person name="Romalde J.L."/>
            <person name="Doce A."/>
            <person name="Eggermont M."/>
            <person name="Defoirdt T."/>
        </authorList>
    </citation>
    <scope>NUCLEOTIDE SEQUENCE [LARGE SCALE GENOMIC DNA]</scope>
    <source>
        <strain evidence="1 2">CAIM 1827</strain>
    </source>
</reference>
<name>A0ABX4FW20_9GAMM</name>
<gene>
    <name evidence="1" type="ORF">ASV53_15360</name>
</gene>
<sequence>MNYVAYLLIQFLESNTRVNVTVEKQVFKINEKIYALLSELGMDKFTVLELRDAYLSHNRDQACQKEARKFVYRQITSLQQKGLLQKQEGSTTRNTTYIKTELFRESTIMSLSSTGEQNTLHEAPKESDAGSVVSFLQAKLQQYQVDLSSSIAESEEYQRLHEKLPCLKPQLEIYFMQTRERCSRLLGQVTAIKTILTDYQRGHG</sequence>
<dbReference type="EMBL" id="NOIF01000106">
    <property type="protein sequence ID" value="OZS43034.1"/>
    <property type="molecule type" value="Genomic_DNA"/>
</dbReference>
<accession>A0ABX4FW20</accession>
<protein>
    <submittedName>
        <fullName evidence="1">Response regulator</fullName>
    </submittedName>
</protein>
<evidence type="ECO:0000313" key="1">
    <source>
        <dbReference type="EMBL" id="OZS43034.1"/>
    </source>
</evidence>